<dbReference type="InterPro" id="IPR005822">
    <property type="entry name" value="Ribosomal_uL13"/>
</dbReference>
<keyword evidence="2 4" id="KW-0689">Ribosomal protein</keyword>
<dbReference type="PIRSF" id="PIRSF002181">
    <property type="entry name" value="Ribosomal_L13"/>
    <property type="match status" value="1"/>
</dbReference>
<dbReference type="PANTHER" id="PTHR11545:SF2">
    <property type="entry name" value="LARGE RIBOSOMAL SUBUNIT PROTEIN UL13M"/>
    <property type="match status" value="1"/>
</dbReference>
<dbReference type="SUPFAM" id="SSF52161">
    <property type="entry name" value="Ribosomal protein L13"/>
    <property type="match status" value="1"/>
</dbReference>
<dbReference type="InterPro" id="IPR036899">
    <property type="entry name" value="Ribosomal_uL13_sf"/>
</dbReference>
<comment type="caution">
    <text evidence="5">The sequence shown here is derived from an EMBL/GenBank/DDBJ whole genome shotgun (WGS) entry which is preliminary data.</text>
</comment>
<reference evidence="6" key="1">
    <citation type="submission" date="2017-08" db="EMBL/GenBank/DDBJ databases">
        <title>A dynamic microbial community with high functional redundancy inhabits the cold, oxic subseafloor aquifer.</title>
        <authorList>
            <person name="Tully B.J."/>
            <person name="Wheat C.G."/>
            <person name="Glazer B.T."/>
            <person name="Huber J.A."/>
        </authorList>
    </citation>
    <scope>NUCLEOTIDE SEQUENCE [LARGE SCALE GENOMIC DNA]</scope>
</reference>
<dbReference type="InterPro" id="IPR005823">
    <property type="entry name" value="Ribosomal_uL13_bac-type"/>
</dbReference>
<protein>
    <recommendedName>
        <fullName evidence="4">Large ribosomal subunit protein uL13</fullName>
    </recommendedName>
</protein>
<dbReference type="Pfam" id="PF00572">
    <property type="entry name" value="Ribosomal_L13"/>
    <property type="match status" value="1"/>
</dbReference>
<comment type="subunit">
    <text evidence="4">Part of the 50S ribosomal subunit.</text>
</comment>
<evidence type="ECO:0000256" key="4">
    <source>
        <dbReference type="HAMAP-Rule" id="MF_01366"/>
    </source>
</evidence>
<comment type="function">
    <text evidence="4">This protein is one of the early assembly proteins of the 50S ribosomal subunit, although it is not seen to bind rRNA by itself. It is important during the early stages of 50S assembly.</text>
</comment>
<dbReference type="Gene3D" id="3.90.1180.10">
    <property type="entry name" value="Ribosomal protein L13"/>
    <property type="match status" value="1"/>
</dbReference>
<name>A0A2A4YJR3_UNCAE</name>
<dbReference type="GO" id="GO:0022625">
    <property type="term" value="C:cytosolic large ribosomal subunit"/>
    <property type="evidence" value="ECO:0007669"/>
    <property type="project" value="TreeGrafter"/>
</dbReference>
<dbReference type="NCBIfam" id="TIGR01066">
    <property type="entry name" value="rplM_bact"/>
    <property type="match status" value="1"/>
</dbReference>
<dbReference type="GO" id="GO:0017148">
    <property type="term" value="P:negative regulation of translation"/>
    <property type="evidence" value="ECO:0007669"/>
    <property type="project" value="TreeGrafter"/>
</dbReference>
<dbReference type="GO" id="GO:0006412">
    <property type="term" value="P:translation"/>
    <property type="evidence" value="ECO:0007669"/>
    <property type="project" value="UniProtKB-UniRule"/>
</dbReference>
<keyword evidence="3 4" id="KW-0687">Ribonucleoprotein</keyword>
<gene>
    <name evidence="4" type="primary">rplM</name>
    <name evidence="5" type="ORF">COB11_03075</name>
</gene>
<proteinExistence type="inferred from homology"/>
<dbReference type="GO" id="GO:0003729">
    <property type="term" value="F:mRNA binding"/>
    <property type="evidence" value="ECO:0007669"/>
    <property type="project" value="TreeGrafter"/>
</dbReference>
<dbReference type="EMBL" id="NVUU01000029">
    <property type="protein sequence ID" value="PCI95073.1"/>
    <property type="molecule type" value="Genomic_DNA"/>
</dbReference>
<evidence type="ECO:0000256" key="1">
    <source>
        <dbReference type="ARBA" id="ARBA00006227"/>
    </source>
</evidence>
<sequence length="151" mass="17013">MKQLAKKNTSYFLKKEEVVNTKKWFLLDAEGKTLGRFASEVAKIIRGKHKTTYTPNVDSGDGVIILNAEKIAVTGNKEAQKEYKRYTGYVGGLRATPYRVMKERKPEEIIRHAVKGMMPKTKLGKAQLKKLRIYAGTSHNMSAQTPIAVEI</sequence>
<dbReference type="HAMAP" id="MF_01366">
    <property type="entry name" value="Ribosomal_uL13"/>
    <property type="match status" value="1"/>
</dbReference>
<evidence type="ECO:0000256" key="2">
    <source>
        <dbReference type="ARBA" id="ARBA00022980"/>
    </source>
</evidence>
<evidence type="ECO:0000256" key="3">
    <source>
        <dbReference type="ARBA" id="ARBA00023274"/>
    </source>
</evidence>
<comment type="similarity">
    <text evidence="1 4">Belongs to the universal ribosomal protein uL13 family.</text>
</comment>
<dbReference type="Proteomes" id="UP000217838">
    <property type="component" value="Unassembled WGS sequence"/>
</dbReference>
<accession>A0A2A4YJR3</accession>
<evidence type="ECO:0000313" key="6">
    <source>
        <dbReference type="Proteomes" id="UP000217838"/>
    </source>
</evidence>
<organism evidence="5 6">
    <name type="scientific">Aerophobetes bacterium</name>
    <dbReference type="NCBI Taxonomy" id="2030807"/>
    <lineage>
        <taxon>Bacteria</taxon>
        <taxon>Candidatus Aerophobota</taxon>
    </lineage>
</organism>
<evidence type="ECO:0000313" key="5">
    <source>
        <dbReference type="EMBL" id="PCI95073.1"/>
    </source>
</evidence>
<dbReference type="GO" id="GO:0003735">
    <property type="term" value="F:structural constituent of ribosome"/>
    <property type="evidence" value="ECO:0007669"/>
    <property type="project" value="InterPro"/>
</dbReference>
<dbReference type="PANTHER" id="PTHR11545">
    <property type="entry name" value="RIBOSOMAL PROTEIN L13"/>
    <property type="match status" value="1"/>
</dbReference>
<dbReference type="AlphaFoldDB" id="A0A2A4YJR3"/>
<dbReference type="CDD" id="cd00392">
    <property type="entry name" value="Ribosomal_L13"/>
    <property type="match status" value="1"/>
</dbReference>